<dbReference type="InterPro" id="IPR055170">
    <property type="entry name" value="GFO_IDH_MocA-like_dom"/>
</dbReference>
<evidence type="ECO:0000259" key="3">
    <source>
        <dbReference type="Pfam" id="PF22725"/>
    </source>
</evidence>
<comment type="caution">
    <text evidence="4">The sequence shown here is derived from an EMBL/GenBank/DDBJ whole genome shotgun (WGS) entry which is preliminary data.</text>
</comment>
<organism evidence="4 5">
    <name type="scientific">Paenibacillus apiarius</name>
    <dbReference type="NCBI Taxonomy" id="46240"/>
    <lineage>
        <taxon>Bacteria</taxon>
        <taxon>Bacillati</taxon>
        <taxon>Bacillota</taxon>
        <taxon>Bacilli</taxon>
        <taxon>Bacillales</taxon>
        <taxon>Paenibacillaceae</taxon>
        <taxon>Paenibacillus</taxon>
    </lineage>
</organism>
<dbReference type="PANTHER" id="PTHR43818:SF11">
    <property type="entry name" value="BCDNA.GH03377"/>
    <property type="match status" value="1"/>
</dbReference>
<dbReference type="Pfam" id="PF22725">
    <property type="entry name" value="GFO_IDH_MocA_C3"/>
    <property type="match status" value="1"/>
</dbReference>
<dbReference type="Gene3D" id="3.40.50.720">
    <property type="entry name" value="NAD(P)-binding Rossmann-like Domain"/>
    <property type="match status" value="1"/>
</dbReference>
<evidence type="ECO:0000256" key="1">
    <source>
        <dbReference type="ARBA" id="ARBA00023002"/>
    </source>
</evidence>
<dbReference type="InterPro" id="IPR050463">
    <property type="entry name" value="Gfo/Idh/MocA_oxidrdct_glycsds"/>
</dbReference>
<dbReference type="InterPro" id="IPR000683">
    <property type="entry name" value="Gfo/Idh/MocA-like_OxRdtase_N"/>
</dbReference>
<name>A0ABT4DVW2_9BACL</name>
<keyword evidence="5" id="KW-1185">Reference proteome</keyword>
<proteinExistence type="predicted"/>
<evidence type="ECO:0000313" key="5">
    <source>
        <dbReference type="Proteomes" id="UP001207626"/>
    </source>
</evidence>
<reference evidence="4 5" key="1">
    <citation type="submission" date="2022-05" db="EMBL/GenBank/DDBJ databases">
        <title>Genome Sequencing of Bee-Associated Microbes.</title>
        <authorList>
            <person name="Dunlap C."/>
        </authorList>
    </citation>
    <scope>NUCLEOTIDE SEQUENCE [LARGE SCALE GENOMIC DNA]</scope>
    <source>
        <strain evidence="4 5">NRRL NRS-1438</strain>
    </source>
</reference>
<evidence type="ECO:0000313" key="4">
    <source>
        <dbReference type="EMBL" id="MCY9521492.1"/>
    </source>
</evidence>
<dbReference type="Pfam" id="PF01408">
    <property type="entry name" value="GFO_IDH_MocA"/>
    <property type="match status" value="1"/>
</dbReference>
<dbReference type="SUPFAM" id="SSF55347">
    <property type="entry name" value="Glyceraldehyde-3-phosphate dehydrogenase-like, C-terminal domain"/>
    <property type="match status" value="1"/>
</dbReference>
<accession>A0ABT4DVW2</accession>
<feature type="domain" description="GFO/IDH/MocA-like oxidoreductase" evidence="3">
    <location>
        <begin position="136"/>
        <end position="257"/>
    </location>
</feature>
<feature type="domain" description="Gfo/Idh/MocA-like oxidoreductase N-terminal" evidence="2">
    <location>
        <begin position="6"/>
        <end position="124"/>
    </location>
</feature>
<keyword evidence="1" id="KW-0560">Oxidoreductase</keyword>
<dbReference type="EMBL" id="JAMDLW010000023">
    <property type="protein sequence ID" value="MCY9521492.1"/>
    <property type="molecule type" value="Genomic_DNA"/>
</dbReference>
<evidence type="ECO:0000259" key="2">
    <source>
        <dbReference type="Pfam" id="PF01408"/>
    </source>
</evidence>
<dbReference type="Proteomes" id="UP001207626">
    <property type="component" value="Unassembled WGS sequence"/>
</dbReference>
<dbReference type="SUPFAM" id="SSF51735">
    <property type="entry name" value="NAD(P)-binding Rossmann-fold domains"/>
    <property type="match status" value="1"/>
</dbReference>
<protein>
    <submittedName>
        <fullName evidence="4">Gfo/Idh/MocA family oxidoreductase</fullName>
    </submittedName>
</protein>
<dbReference type="RefSeq" id="WP_268601514.1">
    <property type="nucleotide sequence ID" value="NZ_JAMDLV010000006.1"/>
</dbReference>
<dbReference type="Gene3D" id="3.30.360.10">
    <property type="entry name" value="Dihydrodipicolinate Reductase, domain 2"/>
    <property type="match status" value="1"/>
</dbReference>
<sequence>MTSRKIRLAIVGLGHMGQYMIRLANQPEFQPDIELTAICESNDHSLQQCREQYPEVKYYADYQLLLDETDIDLLYVAVPPAYHHDVVSAALRKHIHVFCEKPLANSLDEAKRLLLMAKEAGVVHAIHFSMPHEPAVRQAEKMVAEGAIGTIRKLDLILQFPSWPREWQHNSWISSRRQGGFVLEVGVHWIHVIQKLFGRITHVQSELEFPEQPDRCEIGVRAKMVLAGGVPVHLNGMSEFAGAERVSLVVHGTAGTIALENWSELYAGPIGQPLQPVVADKQLGEPPVLKHVIQAIRGEQADLFDFHDGYEAQVVLEALRRPESSQLVDVRECDIDI</sequence>
<dbReference type="PANTHER" id="PTHR43818">
    <property type="entry name" value="BCDNA.GH03377"/>
    <property type="match status" value="1"/>
</dbReference>
<gene>
    <name evidence="4" type="ORF">M5X09_17765</name>
</gene>
<dbReference type="InterPro" id="IPR036291">
    <property type="entry name" value="NAD(P)-bd_dom_sf"/>
</dbReference>